<keyword evidence="8" id="KW-1133">Transmembrane helix</keyword>
<evidence type="ECO:0000256" key="3">
    <source>
        <dbReference type="ARBA" id="ARBA00022801"/>
    </source>
</evidence>
<reference evidence="11" key="1">
    <citation type="journal article" date="2013" name="Genome Biol.">
        <title>Draft genome of the mountain pine beetle, Dendroctonus ponderosae Hopkins, a major forest pest.</title>
        <authorList>
            <person name="Keeling C.I."/>
            <person name="Yuen M.M."/>
            <person name="Liao N.Y."/>
            <person name="Docking T.R."/>
            <person name="Chan S.K."/>
            <person name="Taylor G.A."/>
            <person name="Palmquist D.L."/>
            <person name="Jackman S.D."/>
            <person name="Nguyen A."/>
            <person name="Li M."/>
            <person name="Henderson H."/>
            <person name="Janes J.K."/>
            <person name="Zhao Y."/>
            <person name="Pandoh P."/>
            <person name="Moore R."/>
            <person name="Sperling F.A."/>
            <person name="Huber D.P."/>
            <person name="Birol I."/>
            <person name="Jones S.J."/>
            <person name="Bohlmann J."/>
        </authorList>
    </citation>
    <scope>NUCLEOTIDE SEQUENCE</scope>
</reference>
<evidence type="ECO:0000256" key="4">
    <source>
        <dbReference type="ARBA" id="ARBA00022963"/>
    </source>
</evidence>
<dbReference type="EnsemblMetazoa" id="XM_019898899.1">
    <property type="protein sequence ID" value="XP_019754458.1"/>
    <property type="gene ID" value="LOC109533555"/>
</dbReference>
<evidence type="ECO:0000256" key="8">
    <source>
        <dbReference type="SAM" id="Phobius"/>
    </source>
</evidence>
<dbReference type="AlphaFoldDB" id="A0AAR5NZV4"/>
<dbReference type="InterPro" id="IPR029058">
    <property type="entry name" value="AB_hydrolase_fold"/>
</dbReference>
<evidence type="ECO:0000313" key="10">
    <source>
        <dbReference type="EnsemblMetazoa" id="XP_019754458.1"/>
    </source>
</evidence>
<dbReference type="SUPFAM" id="SSF53474">
    <property type="entry name" value="alpha/beta-Hydrolases"/>
    <property type="match status" value="1"/>
</dbReference>
<keyword evidence="3" id="KW-0378">Hydrolase</keyword>
<feature type="transmembrane region" description="Helical" evidence="8">
    <location>
        <begin position="59"/>
        <end position="76"/>
    </location>
</feature>
<feature type="active site" description="Charge relay system" evidence="7">
    <location>
        <position position="399"/>
    </location>
</feature>
<dbReference type="PIRSF" id="PIRSF000862">
    <property type="entry name" value="Steryl_ester_lip"/>
    <property type="match status" value="1"/>
</dbReference>
<reference evidence="10" key="2">
    <citation type="submission" date="2024-08" db="UniProtKB">
        <authorList>
            <consortium name="EnsemblMetazoa"/>
        </authorList>
    </citation>
    <scope>IDENTIFICATION</scope>
</reference>
<dbReference type="Proteomes" id="UP000019118">
    <property type="component" value="Unassembled WGS sequence"/>
</dbReference>
<dbReference type="GO" id="GO:0016788">
    <property type="term" value="F:hydrolase activity, acting on ester bonds"/>
    <property type="evidence" value="ECO:0007669"/>
    <property type="project" value="InterPro"/>
</dbReference>
<protein>
    <recommendedName>
        <fullName evidence="9">Partial AB-hydrolase lipase domain-containing protein</fullName>
    </recommendedName>
</protein>
<keyword evidence="11" id="KW-1185">Reference proteome</keyword>
<keyword evidence="8" id="KW-0472">Membrane</keyword>
<evidence type="ECO:0000313" key="11">
    <source>
        <dbReference type="Proteomes" id="UP000019118"/>
    </source>
</evidence>
<dbReference type="PANTHER" id="PTHR11005">
    <property type="entry name" value="LYSOSOMAL ACID LIPASE-RELATED"/>
    <property type="match status" value="1"/>
</dbReference>
<evidence type="ECO:0000256" key="7">
    <source>
        <dbReference type="PIRSR" id="PIRSR000862-1"/>
    </source>
</evidence>
<evidence type="ECO:0000256" key="6">
    <source>
        <dbReference type="ARBA" id="ARBA00023180"/>
    </source>
</evidence>
<feature type="active site" description="Charge relay system" evidence="7">
    <location>
        <position position="430"/>
    </location>
</feature>
<proteinExistence type="inferred from homology"/>
<comment type="similarity">
    <text evidence="1">Belongs to the AB hydrolase superfamily. Lipase family.</text>
</comment>
<keyword evidence="6" id="KW-0325">Glycoprotein</keyword>
<dbReference type="InterPro" id="IPR025483">
    <property type="entry name" value="Lipase_euk"/>
</dbReference>
<accession>A0AAR5NZV4</accession>
<dbReference type="Gene3D" id="3.40.50.1820">
    <property type="entry name" value="alpha/beta hydrolase"/>
    <property type="match status" value="1"/>
</dbReference>
<keyword evidence="4" id="KW-0442">Lipid degradation</keyword>
<keyword evidence="2" id="KW-0732">Signal</keyword>
<sequence>MLVPIEFASRTKLFARFEHFRAVYTEEVGRSICITWDIWNMIITSIIIYKLCARRMRSVCIFIASFVLFTSIAILLEKEPVPKGDMGLSMHQFCQKYGYPIDEEIVTTEDGYILTMHRIKCSFNRTGCHEKRPAMLLLHGLLASSADFVSARNQSLAFQLVDKGYDVWLGNNRGNTYSRNHIMLDPNEDKSFWNFSFHETVMYDLPAMIDHIIQKSQVSKVTFICISSQGCTSYMVLSSLKPEYNKKILFANLVAPVTTFYPTKSIVLKILTFFNFIVKRFLYFYGHFELFGEQQIETKLFRYLCIGPHKVANYICLEQILTYAGGFSDQRNYDLFPFHLSVSPAGASTKQVMHIIQNRISGQFAQYDHSDQNPQKLTAPIYNVSRITTPVAVYFGKSDIFVSVEGLHEQLKSIPNVVLRYKVPYERFNHMDFIYAKDLNRLVNNKIMETIDIYNN</sequence>
<dbReference type="FunFam" id="3.40.50.1820:FF:000057">
    <property type="entry name" value="Lipase"/>
    <property type="match status" value="1"/>
</dbReference>
<dbReference type="InterPro" id="IPR006693">
    <property type="entry name" value="AB_hydrolase_lipase"/>
</dbReference>
<evidence type="ECO:0000256" key="2">
    <source>
        <dbReference type="ARBA" id="ARBA00022729"/>
    </source>
</evidence>
<evidence type="ECO:0000256" key="5">
    <source>
        <dbReference type="ARBA" id="ARBA00023098"/>
    </source>
</evidence>
<organism evidence="10 11">
    <name type="scientific">Dendroctonus ponderosae</name>
    <name type="common">Mountain pine beetle</name>
    <dbReference type="NCBI Taxonomy" id="77166"/>
    <lineage>
        <taxon>Eukaryota</taxon>
        <taxon>Metazoa</taxon>
        <taxon>Ecdysozoa</taxon>
        <taxon>Arthropoda</taxon>
        <taxon>Hexapoda</taxon>
        <taxon>Insecta</taxon>
        <taxon>Pterygota</taxon>
        <taxon>Neoptera</taxon>
        <taxon>Endopterygota</taxon>
        <taxon>Coleoptera</taxon>
        <taxon>Polyphaga</taxon>
        <taxon>Cucujiformia</taxon>
        <taxon>Curculionidae</taxon>
        <taxon>Scolytinae</taxon>
        <taxon>Dendroctonus</taxon>
    </lineage>
</organism>
<evidence type="ECO:0000259" key="9">
    <source>
        <dbReference type="Pfam" id="PF04083"/>
    </source>
</evidence>
<name>A0AAR5NZV4_DENPD</name>
<evidence type="ECO:0000256" key="1">
    <source>
        <dbReference type="ARBA" id="ARBA00010701"/>
    </source>
</evidence>
<feature type="active site" description="Nucleophile" evidence="7">
    <location>
        <position position="228"/>
    </location>
</feature>
<keyword evidence="5" id="KW-0443">Lipid metabolism</keyword>
<dbReference type="GO" id="GO:0016042">
    <property type="term" value="P:lipid catabolic process"/>
    <property type="evidence" value="ECO:0007669"/>
    <property type="project" value="UniProtKB-KW"/>
</dbReference>
<dbReference type="Pfam" id="PF04083">
    <property type="entry name" value="Abhydro_lipase"/>
    <property type="match status" value="1"/>
</dbReference>
<keyword evidence="8" id="KW-0812">Transmembrane</keyword>
<feature type="domain" description="Partial AB-hydrolase lipase" evidence="9">
    <location>
        <begin position="91"/>
        <end position="150"/>
    </location>
</feature>